<keyword evidence="4" id="KW-1185">Reference proteome</keyword>
<feature type="chain" id="PRO_5019475947" evidence="1">
    <location>
        <begin position="26"/>
        <end position="172"/>
    </location>
</feature>
<proteinExistence type="predicted"/>
<keyword evidence="1" id="KW-0732">Signal</keyword>
<reference evidence="3 4" key="1">
    <citation type="journal article" date="2018" name="BMC Genomics">
        <title>Genomic comparison of Trypanosoma conorhini and Trypanosoma rangeli to Trypanosoma cruzi strains of high and low virulence.</title>
        <authorList>
            <person name="Bradwell K.R."/>
            <person name="Koparde V.N."/>
            <person name="Matveyev A.V."/>
            <person name="Serrano M.G."/>
            <person name="Alves J.M."/>
            <person name="Parikh H."/>
            <person name="Huang B."/>
            <person name="Lee V."/>
            <person name="Espinosa-Alvarez O."/>
            <person name="Ortiz P.A."/>
            <person name="Costa-Martins A.G."/>
            <person name="Teixeira M.M."/>
            <person name="Buck G.A."/>
        </authorList>
    </citation>
    <scope>NUCLEOTIDE SEQUENCE [LARGE SCALE GENOMIC DNA]</scope>
    <source>
        <strain evidence="3 4">025E</strain>
    </source>
</reference>
<dbReference type="EMBL" id="MKKU01000999">
    <property type="protein sequence ID" value="RNE98874.1"/>
    <property type="molecule type" value="Genomic_DNA"/>
</dbReference>
<dbReference type="InterPro" id="IPR011040">
    <property type="entry name" value="Sialidase"/>
</dbReference>
<dbReference type="Gene3D" id="2.120.10.10">
    <property type="match status" value="1"/>
</dbReference>
<evidence type="ECO:0000256" key="1">
    <source>
        <dbReference type="SAM" id="SignalP"/>
    </source>
</evidence>
<feature type="signal peptide" evidence="1">
    <location>
        <begin position="1"/>
        <end position="25"/>
    </location>
</feature>
<dbReference type="Pfam" id="PF13859">
    <property type="entry name" value="BNR_3"/>
    <property type="match status" value="1"/>
</dbReference>
<dbReference type="GeneID" id="40322745"/>
<dbReference type="InterPro" id="IPR036278">
    <property type="entry name" value="Sialidase_sf"/>
</dbReference>
<name>A0A422N090_9TRYP</name>
<comment type="caution">
    <text evidence="3">The sequence shown here is derived from an EMBL/GenBank/DDBJ whole genome shotgun (WGS) entry which is preliminary data.</text>
</comment>
<feature type="domain" description="Sialidase" evidence="2">
    <location>
        <begin position="63"/>
        <end position="161"/>
    </location>
</feature>
<protein>
    <submittedName>
        <fullName evidence="3">Trans-sialidase</fullName>
    </submittedName>
</protein>
<evidence type="ECO:0000259" key="2">
    <source>
        <dbReference type="Pfam" id="PF13859"/>
    </source>
</evidence>
<dbReference type="OrthoDB" id="251120at2759"/>
<evidence type="ECO:0000313" key="4">
    <source>
        <dbReference type="Proteomes" id="UP000284403"/>
    </source>
</evidence>
<dbReference type="SUPFAM" id="SSF50939">
    <property type="entry name" value="Sialidases"/>
    <property type="match status" value="1"/>
</dbReference>
<organism evidence="3 4">
    <name type="scientific">Trypanosoma conorhini</name>
    <dbReference type="NCBI Taxonomy" id="83891"/>
    <lineage>
        <taxon>Eukaryota</taxon>
        <taxon>Discoba</taxon>
        <taxon>Euglenozoa</taxon>
        <taxon>Kinetoplastea</taxon>
        <taxon>Metakinetoplastina</taxon>
        <taxon>Trypanosomatida</taxon>
        <taxon>Trypanosomatidae</taxon>
        <taxon>Trypanosoma</taxon>
    </lineage>
</organism>
<sequence length="172" mass="17995">MPRRQFFSAVLLLFFVCCRSGSVQADGPAAPMRIDPFAGTALVSGAKWEEVKPTGGSVCSLRVPSLVEVGGEVFAVAEAECKGSGSAGRFTGIASKLLKKSEEHSTEMLAADAVQFDTQLLRGGKASGGEAKDVLRPTTIVHGRDVYVLLGKYSRAEPANQVAGKATGGCCW</sequence>
<dbReference type="AlphaFoldDB" id="A0A422N090"/>
<evidence type="ECO:0000313" key="3">
    <source>
        <dbReference type="EMBL" id="RNE98874.1"/>
    </source>
</evidence>
<dbReference type="RefSeq" id="XP_029223921.1">
    <property type="nucleotide sequence ID" value="XM_029375960.1"/>
</dbReference>
<accession>A0A422N090</accession>
<gene>
    <name evidence="3" type="ORF">Tco025E_09134</name>
</gene>
<dbReference type="Proteomes" id="UP000284403">
    <property type="component" value="Unassembled WGS sequence"/>
</dbReference>